<dbReference type="RefSeq" id="WP_282839359.1">
    <property type="nucleotide sequence ID" value="NZ_JASCXW010000013.1"/>
</dbReference>
<dbReference type="Gene3D" id="3.30.450.40">
    <property type="match status" value="1"/>
</dbReference>
<proteinExistence type="inferred from homology"/>
<dbReference type="PANTHER" id="PTHR21021:SF15">
    <property type="entry name" value="FREE METHIONINE-R-SULFOXIDE REDUCTASE"/>
    <property type="match status" value="1"/>
</dbReference>
<dbReference type="AlphaFoldDB" id="A0AAW6U4N3"/>
<dbReference type="Proteomes" id="UP001431532">
    <property type="component" value="Unassembled WGS sequence"/>
</dbReference>
<evidence type="ECO:0000313" key="3">
    <source>
        <dbReference type="EMBL" id="MDI6452933.1"/>
    </source>
</evidence>
<dbReference type="FunFam" id="3.30.450.40:FF:000008">
    <property type="entry name" value="GAF domain-containing proteins"/>
    <property type="match status" value="1"/>
</dbReference>
<comment type="similarity">
    <text evidence="1">Belongs to the free Met sulfoxide reductase family.</text>
</comment>
<dbReference type="InterPro" id="IPR000614">
    <property type="entry name" value="FRMsr_CS"/>
</dbReference>
<dbReference type="SUPFAM" id="SSF55781">
    <property type="entry name" value="GAF domain-like"/>
    <property type="match status" value="1"/>
</dbReference>
<sequence>MKNRELLESAQALLESQPNQIALLANASAFLNDSFDRLNWVGFYLFDGNELTVGPFQGKVACSNIAIGKGVCGEAALYKKTMVVKDVLQHENHIACDANSRSEVVIPIFVNNELFGVLDVDSPVTNRFDQGIVEFFEQFVGLLVKTIDF</sequence>
<keyword evidence="4" id="KW-1185">Reference proteome</keyword>
<protein>
    <submittedName>
        <fullName evidence="3">GAF domain-containing protein</fullName>
    </submittedName>
</protein>
<gene>
    <name evidence="3" type="ORF">QJ521_05100</name>
</gene>
<name>A0AAW6U4N3_9MOLU</name>
<feature type="domain" description="GAF" evidence="2">
    <location>
        <begin position="39"/>
        <end position="143"/>
    </location>
</feature>
<dbReference type="GO" id="GO:0033745">
    <property type="term" value="F:L-methionine-(R)-S-oxide reductase activity"/>
    <property type="evidence" value="ECO:0007669"/>
    <property type="project" value="TreeGrafter"/>
</dbReference>
<dbReference type="InterPro" id="IPR029016">
    <property type="entry name" value="GAF-like_dom_sf"/>
</dbReference>
<dbReference type="EMBL" id="JASCXW010000013">
    <property type="protein sequence ID" value="MDI6452933.1"/>
    <property type="molecule type" value="Genomic_DNA"/>
</dbReference>
<dbReference type="PROSITE" id="PS01320">
    <property type="entry name" value="UPF0067"/>
    <property type="match status" value="1"/>
</dbReference>
<evidence type="ECO:0000259" key="2">
    <source>
        <dbReference type="Pfam" id="PF01590"/>
    </source>
</evidence>
<dbReference type="PANTHER" id="PTHR21021">
    <property type="entry name" value="GAF/PUTATIVE CYTOSKELETAL PROTEIN"/>
    <property type="match status" value="1"/>
</dbReference>
<reference evidence="3" key="1">
    <citation type="submission" date="2023-05" db="EMBL/GenBank/DDBJ databases">
        <title>Mariniplasma microaerophilum sp. nov., a novel anaerobic mollicute isolated from terrestrial mud volcano, Taman Peninsula, Russia.</title>
        <authorList>
            <person name="Khomyakova M.A."/>
            <person name="Merkel A.Y."/>
            <person name="Slobodkin A.I."/>
        </authorList>
    </citation>
    <scope>NUCLEOTIDE SEQUENCE</scope>
    <source>
        <strain evidence="3">M4Ah</strain>
    </source>
</reference>
<evidence type="ECO:0000256" key="1">
    <source>
        <dbReference type="ARBA" id="ARBA00038454"/>
    </source>
</evidence>
<comment type="caution">
    <text evidence="3">The sequence shown here is derived from an EMBL/GenBank/DDBJ whole genome shotgun (WGS) entry which is preliminary data.</text>
</comment>
<dbReference type="Pfam" id="PF01590">
    <property type="entry name" value="GAF"/>
    <property type="match status" value="1"/>
</dbReference>
<dbReference type="InterPro" id="IPR051330">
    <property type="entry name" value="Phosphatase_reg/MetRdx"/>
</dbReference>
<organism evidence="3 4">
    <name type="scientific">Peloplasma aerotolerans</name>
    <dbReference type="NCBI Taxonomy" id="3044389"/>
    <lineage>
        <taxon>Bacteria</taxon>
        <taxon>Bacillati</taxon>
        <taxon>Mycoplasmatota</taxon>
        <taxon>Mollicutes</taxon>
        <taxon>Acholeplasmatales</taxon>
        <taxon>Acholeplasmataceae</taxon>
        <taxon>Peloplasma</taxon>
    </lineage>
</organism>
<evidence type="ECO:0000313" key="4">
    <source>
        <dbReference type="Proteomes" id="UP001431532"/>
    </source>
</evidence>
<accession>A0AAW6U4N3</accession>
<dbReference type="InterPro" id="IPR003018">
    <property type="entry name" value="GAF"/>
</dbReference>
<dbReference type="GO" id="GO:0005829">
    <property type="term" value="C:cytosol"/>
    <property type="evidence" value="ECO:0007669"/>
    <property type="project" value="TreeGrafter"/>
</dbReference>